<evidence type="ECO:0000256" key="1">
    <source>
        <dbReference type="ARBA" id="ARBA00004127"/>
    </source>
</evidence>
<accession>A0A1Y1S0C5</accession>
<dbReference type="Gene3D" id="1.20.1530.20">
    <property type="match status" value="1"/>
</dbReference>
<feature type="transmembrane region" description="Helical" evidence="3">
    <location>
        <begin position="169"/>
        <end position="193"/>
    </location>
</feature>
<dbReference type="OrthoDB" id="2840521at2"/>
<dbReference type="PANTHER" id="PTHR36838">
    <property type="entry name" value="AUXIN EFFLUX CARRIER FAMILY PROTEIN"/>
    <property type="match status" value="1"/>
</dbReference>
<protein>
    <submittedName>
        <fullName evidence="4">Uncharacterized protein</fullName>
    </submittedName>
</protein>
<proteinExistence type="predicted"/>
<evidence type="ECO:0000256" key="3">
    <source>
        <dbReference type="SAM" id="Phobius"/>
    </source>
</evidence>
<feature type="transmembrane region" description="Helical" evidence="3">
    <location>
        <begin position="268"/>
        <end position="287"/>
    </location>
</feature>
<evidence type="ECO:0000256" key="2">
    <source>
        <dbReference type="ARBA" id="ARBA00022448"/>
    </source>
</evidence>
<gene>
    <name evidence="4" type="ORF">B4O97_07655</name>
</gene>
<keyword evidence="2" id="KW-0813">Transport</keyword>
<dbReference type="GO" id="GO:0012505">
    <property type="term" value="C:endomembrane system"/>
    <property type="evidence" value="ECO:0007669"/>
    <property type="project" value="UniProtKB-SubCell"/>
</dbReference>
<feature type="transmembrane region" description="Helical" evidence="3">
    <location>
        <begin position="237"/>
        <end position="262"/>
    </location>
</feature>
<comment type="subcellular location">
    <subcellularLocation>
        <location evidence="1">Endomembrane system</location>
        <topology evidence="1">Multi-pass membrane protein</topology>
    </subcellularLocation>
</comment>
<dbReference type="RefSeq" id="WP_083049740.1">
    <property type="nucleotide sequence ID" value="NZ_MWQY01000007.1"/>
</dbReference>
<keyword evidence="3" id="KW-0472">Membrane</keyword>
<feature type="transmembrane region" description="Helical" evidence="3">
    <location>
        <begin position="6"/>
        <end position="25"/>
    </location>
</feature>
<feature type="transmembrane region" description="Helical" evidence="3">
    <location>
        <begin position="299"/>
        <end position="320"/>
    </location>
</feature>
<organism evidence="4 5">
    <name type="scientific">Marispirochaeta aestuarii</name>
    <dbReference type="NCBI Taxonomy" id="1963862"/>
    <lineage>
        <taxon>Bacteria</taxon>
        <taxon>Pseudomonadati</taxon>
        <taxon>Spirochaetota</taxon>
        <taxon>Spirochaetia</taxon>
        <taxon>Spirochaetales</taxon>
        <taxon>Spirochaetaceae</taxon>
        <taxon>Marispirochaeta</taxon>
    </lineage>
</organism>
<dbReference type="Proteomes" id="UP000192343">
    <property type="component" value="Unassembled WGS sequence"/>
</dbReference>
<reference evidence="4 5" key="1">
    <citation type="submission" date="2017-03" db="EMBL/GenBank/DDBJ databases">
        <title>Draft Genome sequence of Marispirochaeta sp. strain JC444.</title>
        <authorList>
            <person name="Shivani Y."/>
            <person name="Subhash Y."/>
            <person name="Sasikala C."/>
            <person name="Ramana C."/>
        </authorList>
    </citation>
    <scope>NUCLEOTIDE SEQUENCE [LARGE SCALE GENOMIC DNA]</scope>
    <source>
        <strain evidence="4 5">JC444</strain>
    </source>
</reference>
<feature type="transmembrane region" description="Helical" evidence="3">
    <location>
        <begin position="46"/>
        <end position="65"/>
    </location>
</feature>
<feature type="transmembrane region" description="Helical" evidence="3">
    <location>
        <begin position="104"/>
        <end position="124"/>
    </location>
</feature>
<dbReference type="AlphaFoldDB" id="A0A1Y1S0C5"/>
<dbReference type="PANTHER" id="PTHR36838:SF3">
    <property type="entry name" value="TRANSPORTER AUXIN EFFLUX CARRIER EC FAMILY"/>
    <property type="match status" value="1"/>
</dbReference>
<keyword evidence="3" id="KW-0812">Transmembrane</keyword>
<name>A0A1Y1S0C5_9SPIO</name>
<dbReference type="STRING" id="1963862.B4O97_07655"/>
<dbReference type="EMBL" id="MWQY01000007">
    <property type="protein sequence ID" value="ORC35935.1"/>
    <property type="molecule type" value="Genomic_DNA"/>
</dbReference>
<comment type="caution">
    <text evidence="4">The sequence shown here is derived from an EMBL/GenBank/DDBJ whole genome shotgun (WGS) entry which is preliminary data.</text>
</comment>
<feature type="transmembrane region" description="Helical" evidence="3">
    <location>
        <begin position="205"/>
        <end position="225"/>
    </location>
</feature>
<dbReference type="InterPro" id="IPR038770">
    <property type="entry name" value="Na+/solute_symporter_sf"/>
</dbReference>
<keyword evidence="3" id="KW-1133">Transmembrane helix</keyword>
<sequence length="324" mass="34931">MRQMLFSLGIIIAGMSIGYALQRLVRAGIIKADPSLGRARKYLQRISLLLFLPLANMGAIWIFQIDTLRLLFLPLLGFLAIVAGAAASLGIGRFLNYDPERRGALFSTGTMSNLGSVGTLVVFITLGEAGYAMVPFYRLFELFSYYGICFPIARSFSPQRASAAGRGRILTLFADPFVLVTLLSLGTGLILNLAGVERPSFYGPLNSVLVPLASLFLLMSIGMAMRFGKIGSYLREAFVVAGIKYLIIPVAVAGSAALLGYGSIYGGLPLKVVLIMSSMPVGFIAMVPPSIYKLDVDLANAAWLVTTLLLALVIPLQMFLVRMI</sequence>
<keyword evidence="5" id="KW-1185">Reference proteome</keyword>
<feature type="transmembrane region" description="Helical" evidence="3">
    <location>
        <begin position="71"/>
        <end position="92"/>
    </location>
</feature>
<evidence type="ECO:0000313" key="4">
    <source>
        <dbReference type="EMBL" id="ORC35935.1"/>
    </source>
</evidence>
<evidence type="ECO:0000313" key="5">
    <source>
        <dbReference type="Proteomes" id="UP000192343"/>
    </source>
</evidence>